<evidence type="ECO:0000256" key="3">
    <source>
        <dbReference type="ARBA" id="ARBA00022837"/>
    </source>
</evidence>
<dbReference type="EMBL" id="AFWF01000248">
    <property type="protein sequence ID" value="EGU34195.1"/>
    <property type="molecule type" value="Genomic_DNA"/>
</dbReference>
<dbReference type="GO" id="GO:0005509">
    <property type="term" value="F:calcium ion binding"/>
    <property type="evidence" value="ECO:0007669"/>
    <property type="project" value="InterPro"/>
</dbReference>
<keyword evidence="2" id="KW-0964">Secreted</keyword>
<keyword evidence="6" id="KW-1185">Reference proteome</keyword>
<dbReference type="InterPro" id="IPR038081">
    <property type="entry name" value="CalX-like_sf"/>
</dbReference>
<dbReference type="Pfam" id="PF17963">
    <property type="entry name" value="Big_9"/>
    <property type="match status" value="1"/>
</dbReference>
<dbReference type="GO" id="GO:0005576">
    <property type="term" value="C:extracellular region"/>
    <property type="evidence" value="ECO:0007669"/>
    <property type="project" value="UniProtKB-SubCell"/>
</dbReference>
<dbReference type="OrthoDB" id="5918423at2"/>
<evidence type="ECO:0000313" key="5">
    <source>
        <dbReference type="EMBL" id="EGU34195.1"/>
    </source>
</evidence>
<dbReference type="InterPro" id="IPR001343">
    <property type="entry name" value="Hemolysn_Ca-bd"/>
</dbReference>
<organism evidence="5 6">
    <name type="scientific">Vibrio ichthyoenteri ATCC 700023</name>
    <dbReference type="NCBI Taxonomy" id="870968"/>
    <lineage>
        <taxon>Bacteria</taxon>
        <taxon>Pseudomonadati</taxon>
        <taxon>Pseudomonadota</taxon>
        <taxon>Gammaproteobacteria</taxon>
        <taxon>Vibrionales</taxon>
        <taxon>Vibrionaceae</taxon>
        <taxon>Vibrio</taxon>
    </lineage>
</organism>
<keyword evidence="3" id="KW-0106">Calcium</keyword>
<gene>
    <name evidence="5" type="ORF">VII00023_19044</name>
</gene>
<dbReference type="Proteomes" id="UP000004605">
    <property type="component" value="Unassembled WGS sequence"/>
</dbReference>
<dbReference type="NCBIfam" id="TIGR03661">
    <property type="entry name" value="T1SS_VCA0849"/>
    <property type="match status" value="1"/>
</dbReference>
<dbReference type="Gene3D" id="2.60.40.2810">
    <property type="match status" value="1"/>
</dbReference>
<comment type="caution">
    <text evidence="5">The sequence shown here is derived from an EMBL/GenBank/DDBJ whole genome shotgun (WGS) entry which is preliminary data.</text>
</comment>
<dbReference type="SUPFAM" id="SSF141072">
    <property type="entry name" value="CalX-like"/>
    <property type="match status" value="1"/>
</dbReference>
<accession>F9S600</accession>
<evidence type="ECO:0000256" key="4">
    <source>
        <dbReference type="SAM" id="MobiDB-lite"/>
    </source>
</evidence>
<dbReference type="SUPFAM" id="SSF51120">
    <property type="entry name" value="beta-Roll"/>
    <property type="match status" value="1"/>
</dbReference>
<dbReference type="InterPro" id="IPR011049">
    <property type="entry name" value="Serralysin-like_metalloprot_C"/>
</dbReference>
<dbReference type="InterPro" id="IPR050557">
    <property type="entry name" value="RTX_toxin/Mannuronan_C5-epim"/>
</dbReference>
<evidence type="ECO:0000313" key="6">
    <source>
        <dbReference type="Proteomes" id="UP000004605"/>
    </source>
</evidence>
<sequence>MKLSDGETITIRSEGGKLTQYSGDANAQHVGHGIGVGGGKGINEGEKLIVEFESRPADSITLGLDGLGGYFEQGLGSSKESSVVITVNFVGGSQTFEFQKDSSGSDELFHSITIPSVDFPLPEGTEIESVELSTSGPGNWELRSLETSASESFDYQAVDSDGNFSEESTVTLNESNNAPIANDDPTNFVVKLGSFNTENNLLWSDDGTTITTSANSDESFDPTTLKQGVSDDLNGGPAGQIQYNRETGESEQFIITLDKPATEFSFTVSNLFKNEGGTGNHEQGKWVAYLNGVAVASDTFTANDGNHQGQFDVILGDDENPIAFDEIIFEAQDFVDVPARGNDSSDYFVTGFEASSDGAYAVNQGGVLEIPISELLSNDSDIDNDTIRITYVYGETQGEAYIKDGMIYFELNETFVGNTTFEYQITDDKGGFDSATVNVIVNPDPTGAKVDSVELLSNDVVEGNDLAFKVSLESSALKETTMDMVFGPENNSDVDLAKVFFTNGVTFDETSGTITIPVGVKDFTVLVPTLDDSEVESTENYSISVGGVTESGNILDNDDKAPNNTPPKALSIELDTVGGSQEINFTELVSDTEDDQDSNKHVELRIESEPLFGKIYSLNDDGSRTELSVGDVISESTRIHYVVDPETLSHEGTLDNASLTDSFTYKAIDSEGLESTIESITLSSDNINISSNPEAIDHVRINHYGDSEEKVLWSAAATHTSPAIDNKPLEGHKEGLFVDVGEGGDTVYLGSGNDTIYLGNSHASLDEHQNQESSITDVQRELINNYSSGADGKHLEATDDRFKDQDPLNDSMTEFEENSDLTTASTSTANIDIAHAGGGDDIVFGEGGSDAIFGGSGDDVIYGGAGLDVLRGGTGDDFIDGGSGNDILIGGLGNDILTGGDGVDIFKFIDQGNGIRDGEIDTIKDFTAGEDKIDLSELLDLESGNSMDQLLSVALEGTDDIVLTIDDGNSSQSIVIEDGGSQYQQHIEGGIVNSSAILNDLE</sequence>
<dbReference type="PANTHER" id="PTHR38340">
    <property type="entry name" value="S-LAYER PROTEIN"/>
    <property type="match status" value="1"/>
</dbReference>
<dbReference type="PROSITE" id="PS00330">
    <property type="entry name" value="HEMOLYSIN_CALCIUM"/>
    <property type="match status" value="4"/>
</dbReference>
<dbReference type="PRINTS" id="PR00313">
    <property type="entry name" value="CABNDNGRPT"/>
</dbReference>
<dbReference type="InterPro" id="IPR018511">
    <property type="entry name" value="Hemolysin-typ_Ca-bd_CS"/>
</dbReference>
<feature type="region of interest" description="Disordered" evidence="4">
    <location>
        <begin position="788"/>
        <end position="824"/>
    </location>
</feature>
<dbReference type="Pfam" id="PF00353">
    <property type="entry name" value="HemolysinCabind"/>
    <property type="match status" value="3"/>
</dbReference>
<comment type="subcellular location">
    <subcellularLocation>
        <location evidence="1">Secreted</location>
    </subcellularLocation>
</comment>
<proteinExistence type="predicted"/>
<dbReference type="RefSeq" id="WP_006713918.1">
    <property type="nucleotide sequence ID" value="NZ_AFWF01000248.1"/>
</dbReference>
<reference evidence="5 6" key="1">
    <citation type="journal article" date="2012" name="Int. J. Syst. Evol. Microbiol.">
        <title>Vibrio caribbeanicus sp. nov., isolated from the marine sponge Scleritoderma cyanea.</title>
        <authorList>
            <person name="Hoffmann M."/>
            <person name="Monday S.R."/>
            <person name="Allard M.W."/>
            <person name="Strain E.A."/>
            <person name="Whittaker P."/>
            <person name="Naum M."/>
            <person name="McCarthy P.J."/>
            <person name="Lopez J.V."/>
            <person name="Fischer M."/>
            <person name="Brown E.W."/>
        </authorList>
    </citation>
    <scope>NUCLEOTIDE SEQUENCE [LARGE SCALE GENOMIC DNA]</scope>
    <source>
        <strain evidence="5 6">ATCC 700023</strain>
    </source>
</reference>
<dbReference type="PANTHER" id="PTHR38340:SF1">
    <property type="entry name" value="S-LAYER PROTEIN"/>
    <property type="match status" value="1"/>
</dbReference>
<dbReference type="Gene3D" id="2.150.10.10">
    <property type="entry name" value="Serralysin-like metalloprotease, C-terminal"/>
    <property type="match status" value="1"/>
</dbReference>
<dbReference type="InterPro" id="IPR019960">
    <property type="entry name" value="T1SS_VCA0849"/>
</dbReference>
<evidence type="ECO:0000256" key="2">
    <source>
        <dbReference type="ARBA" id="ARBA00022525"/>
    </source>
</evidence>
<protein>
    <submittedName>
        <fullName evidence="5">Putative hemolysin-type calcium-binding region</fullName>
    </submittedName>
</protein>
<dbReference type="AlphaFoldDB" id="F9S600"/>
<feature type="non-terminal residue" evidence="5">
    <location>
        <position position="1002"/>
    </location>
</feature>
<evidence type="ECO:0000256" key="1">
    <source>
        <dbReference type="ARBA" id="ARBA00004613"/>
    </source>
</evidence>
<feature type="compositionally biased region" description="Basic and acidic residues" evidence="4">
    <location>
        <begin position="791"/>
        <end position="806"/>
    </location>
</feature>
<name>F9S600_9VIBR</name>